<dbReference type="Proteomes" id="UP001497516">
    <property type="component" value="Chromosome 6"/>
</dbReference>
<organism evidence="1 2">
    <name type="scientific">Linum trigynum</name>
    <dbReference type="NCBI Taxonomy" id="586398"/>
    <lineage>
        <taxon>Eukaryota</taxon>
        <taxon>Viridiplantae</taxon>
        <taxon>Streptophyta</taxon>
        <taxon>Embryophyta</taxon>
        <taxon>Tracheophyta</taxon>
        <taxon>Spermatophyta</taxon>
        <taxon>Magnoliopsida</taxon>
        <taxon>eudicotyledons</taxon>
        <taxon>Gunneridae</taxon>
        <taxon>Pentapetalae</taxon>
        <taxon>rosids</taxon>
        <taxon>fabids</taxon>
        <taxon>Malpighiales</taxon>
        <taxon>Linaceae</taxon>
        <taxon>Linum</taxon>
    </lineage>
</organism>
<protein>
    <submittedName>
        <fullName evidence="1">Uncharacterized protein</fullName>
    </submittedName>
</protein>
<dbReference type="AlphaFoldDB" id="A0AAV2FIF0"/>
<gene>
    <name evidence="1" type="ORF">LTRI10_LOCUS38319</name>
</gene>
<dbReference type="EMBL" id="OZ034819">
    <property type="protein sequence ID" value="CAL1398066.1"/>
    <property type="molecule type" value="Genomic_DNA"/>
</dbReference>
<evidence type="ECO:0000313" key="2">
    <source>
        <dbReference type="Proteomes" id="UP001497516"/>
    </source>
</evidence>
<proteinExistence type="predicted"/>
<keyword evidence="2" id="KW-1185">Reference proteome</keyword>
<accession>A0AAV2FIF0</accession>
<evidence type="ECO:0000313" key="1">
    <source>
        <dbReference type="EMBL" id="CAL1398066.1"/>
    </source>
</evidence>
<reference evidence="1 2" key="1">
    <citation type="submission" date="2024-04" db="EMBL/GenBank/DDBJ databases">
        <authorList>
            <person name="Fracassetti M."/>
        </authorList>
    </citation>
    <scope>NUCLEOTIDE SEQUENCE [LARGE SCALE GENOMIC DNA]</scope>
</reference>
<name>A0AAV2FIF0_9ROSI</name>
<sequence length="68" mass="7329">MSGNTHERSEFKMPSLLGVVGSKDASTRFGRKGKGWLQLQVGIEWSLSLLLLPTTTTSASLLSSQSYG</sequence>